<protein>
    <submittedName>
        <fullName evidence="2">Uncharacterized protein</fullName>
    </submittedName>
</protein>
<proteinExistence type="predicted"/>
<organism evidence="2 3">
    <name type="scientific">Psilocybe cf. subviscida</name>
    <dbReference type="NCBI Taxonomy" id="2480587"/>
    <lineage>
        <taxon>Eukaryota</taxon>
        <taxon>Fungi</taxon>
        <taxon>Dikarya</taxon>
        <taxon>Basidiomycota</taxon>
        <taxon>Agaricomycotina</taxon>
        <taxon>Agaricomycetes</taxon>
        <taxon>Agaricomycetidae</taxon>
        <taxon>Agaricales</taxon>
        <taxon>Agaricineae</taxon>
        <taxon>Strophariaceae</taxon>
        <taxon>Psilocybe</taxon>
    </lineage>
</organism>
<dbReference type="Proteomes" id="UP000567179">
    <property type="component" value="Unassembled WGS sequence"/>
</dbReference>
<dbReference type="EMBL" id="JAACJJ010000028">
    <property type="protein sequence ID" value="KAF5322702.1"/>
    <property type="molecule type" value="Genomic_DNA"/>
</dbReference>
<dbReference type="AlphaFoldDB" id="A0A8H5BIC8"/>
<evidence type="ECO:0000313" key="2">
    <source>
        <dbReference type="EMBL" id="KAF5322702.1"/>
    </source>
</evidence>
<gene>
    <name evidence="2" type="ORF">D9619_000355</name>
</gene>
<reference evidence="2 3" key="1">
    <citation type="journal article" date="2020" name="ISME J.">
        <title>Uncovering the hidden diversity of litter-decomposition mechanisms in mushroom-forming fungi.</title>
        <authorList>
            <person name="Floudas D."/>
            <person name="Bentzer J."/>
            <person name="Ahren D."/>
            <person name="Johansson T."/>
            <person name="Persson P."/>
            <person name="Tunlid A."/>
        </authorList>
    </citation>
    <scope>NUCLEOTIDE SEQUENCE [LARGE SCALE GENOMIC DNA]</scope>
    <source>
        <strain evidence="2 3">CBS 101986</strain>
    </source>
</reference>
<comment type="caution">
    <text evidence="2">The sequence shown here is derived from an EMBL/GenBank/DDBJ whole genome shotgun (WGS) entry which is preliminary data.</text>
</comment>
<evidence type="ECO:0000313" key="3">
    <source>
        <dbReference type="Proteomes" id="UP000567179"/>
    </source>
</evidence>
<feature type="region of interest" description="Disordered" evidence="1">
    <location>
        <begin position="1"/>
        <end position="40"/>
    </location>
</feature>
<keyword evidence="3" id="KW-1185">Reference proteome</keyword>
<name>A0A8H5BIC8_9AGAR</name>
<sequence>MLLPMDSRVLGDEPVDSQSSENKMDLSTADDGQHMAPKPSDALLSVNATPLLTEFGGLSGSVGSVGKMDAMMSSVSALQVSMEERMGLMEERMGLMENRMAGVEGKLDAILEALNSTLARPAI</sequence>
<accession>A0A8H5BIC8</accession>
<evidence type="ECO:0000256" key="1">
    <source>
        <dbReference type="SAM" id="MobiDB-lite"/>
    </source>
</evidence>